<organism evidence="3">
    <name type="scientific">Caenorhabditis brenneri</name>
    <name type="common">Nematode worm</name>
    <dbReference type="NCBI Taxonomy" id="135651"/>
    <lineage>
        <taxon>Eukaryota</taxon>
        <taxon>Metazoa</taxon>
        <taxon>Ecdysozoa</taxon>
        <taxon>Nematoda</taxon>
        <taxon>Chromadorea</taxon>
        <taxon>Rhabditida</taxon>
        <taxon>Rhabditina</taxon>
        <taxon>Rhabditomorpha</taxon>
        <taxon>Rhabditoidea</taxon>
        <taxon>Rhabditidae</taxon>
        <taxon>Peloderinae</taxon>
        <taxon>Caenorhabditis</taxon>
    </lineage>
</organism>
<name>G0P0C4_CAEBE</name>
<dbReference type="AlphaFoldDB" id="G0P0C4"/>
<protein>
    <submittedName>
        <fullName evidence="2">Uncharacterized protein</fullName>
    </submittedName>
</protein>
<sequence>MLSIKSPQYLHLSAKKNWLLAWLKSKNVIGYTRLERRNVNRSSQESVKEKETVVSFLLLSQRDLDVVQLKVVPDRSVITTTWEQWKRVIWHDEDPRTGPAFNNGLYAVESRRLLEKEEDSGVADWFANNRRKIQQKFKNGEIAELPGQMEALEEVKNKEREERGEHLKMRDTEESDEEDAQNPIRRTEETIEKKSWRNMVAADDYTV</sequence>
<feature type="compositionally biased region" description="Basic and acidic residues" evidence="1">
    <location>
        <begin position="185"/>
        <end position="195"/>
    </location>
</feature>
<evidence type="ECO:0000313" key="3">
    <source>
        <dbReference type="Proteomes" id="UP000008068"/>
    </source>
</evidence>
<dbReference type="HOGENOM" id="CLU_1327413_0_0_1"/>
<dbReference type="InParanoid" id="G0P0C4"/>
<dbReference type="EMBL" id="GL379998">
    <property type="protein sequence ID" value="EGT41696.1"/>
    <property type="molecule type" value="Genomic_DNA"/>
</dbReference>
<reference evidence="3" key="1">
    <citation type="submission" date="2011-07" db="EMBL/GenBank/DDBJ databases">
        <authorList>
            <consortium name="Caenorhabditis brenneri Sequencing and Analysis Consortium"/>
            <person name="Wilson R.K."/>
        </authorList>
    </citation>
    <scope>NUCLEOTIDE SEQUENCE [LARGE SCALE GENOMIC DNA]</scope>
    <source>
        <strain evidence="3">PB2801</strain>
    </source>
</reference>
<gene>
    <name evidence="2" type="ORF">CAEBREN_24362</name>
</gene>
<proteinExistence type="predicted"/>
<evidence type="ECO:0000313" key="2">
    <source>
        <dbReference type="EMBL" id="EGT41696.1"/>
    </source>
</evidence>
<feature type="region of interest" description="Disordered" evidence="1">
    <location>
        <begin position="151"/>
        <end position="207"/>
    </location>
</feature>
<dbReference type="Proteomes" id="UP000008068">
    <property type="component" value="Unassembled WGS sequence"/>
</dbReference>
<evidence type="ECO:0000256" key="1">
    <source>
        <dbReference type="SAM" id="MobiDB-lite"/>
    </source>
</evidence>
<accession>G0P0C4</accession>
<keyword evidence="3" id="KW-1185">Reference proteome</keyword>
<feature type="compositionally biased region" description="Basic and acidic residues" evidence="1">
    <location>
        <begin position="153"/>
        <end position="172"/>
    </location>
</feature>